<comment type="caution">
    <text evidence="3">The sequence shown here is derived from an EMBL/GenBank/DDBJ whole genome shotgun (WGS) entry which is preliminary data.</text>
</comment>
<keyword evidence="1" id="KW-0472">Membrane</keyword>
<dbReference type="Pfam" id="PF10756">
    <property type="entry name" value="bPH_6"/>
    <property type="match status" value="1"/>
</dbReference>
<dbReference type="EMBL" id="BAAANS010000062">
    <property type="protein sequence ID" value="GAA2118358.1"/>
    <property type="molecule type" value="Genomic_DNA"/>
</dbReference>
<feature type="domain" description="Low molecular weight protein antigen 6 PH" evidence="2">
    <location>
        <begin position="60"/>
        <end position="113"/>
    </location>
</feature>
<evidence type="ECO:0000313" key="3">
    <source>
        <dbReference type="EMBL" id="GAA2118358.1"/>
    </source>
</evidence>
<keyword evidence="1" id="KW-0812">Transmembrane</keyword>
<feature type="transmembrane region" description="Helical" evidence="1">
    <location>
        <begin position="12"/>
        <end position="30"/>
    </location>
</feature>
<evidence type="ECO:0000259" key="2">
    <source>
        <dbReference type="Pfam" id="PF10756"/>
    </source>
</evidence>
<dbReference type="InterPro" id="IPR019692">
    <property type="entry name" value="CFP-6_PH"/>
</dbReference>
<proteinExistence type="predicted"/>
<accession>A0ABP5JQ13</accession>
<reference evidence="4" key="1">
    <citation type="journal article" date="2019" name="Int. J. Syst. Evol. Microbiol.">
        <title>The Global Catalogue of Microorganisms (GCM) 10K type strain sequencing project: providing services to taxonomists for standard genome sequencing and annotation.</title>
        <authorList>
            <consortium name="The Broad Institute Genomics Platform"/>
            <consortium name="The Broad Institute Genome Sequencing Center for Infectious Disease"/>
            <person name="Wu L."/>
            <person name="Ma J."/>
        </authorList>
    </citation>
    <scope>NUCLEOTIDE SEQUENCE [LARGE SCALE GENOMIC DNA]</scope>
    <source>
        <strain evidence="4">JCM 14559</strain>
    </source>
</reference>
<gene>
    <name evidence="3" type="ORF">GCM10009759_65580</name>
</gene>
<sequence length="145" mass="15073">MTRPKKYTNPWYPVLGVLLGALGAVLLVGAPEQHGAEQVLGQGGVGLAALLCAVRTARLAVIPTPAGVLVRNLFFTRTVPWDRIAGFSLVRILDIDLLDGGTVTCSAVQRGPSHRAGGYTDRALAALEAALAAHRTAAPSPAADR</sequence>
<protein>
    <recommendedName>
        <fullName evidence="2">Low molecular weight protein antigen 6 PH domain-containing protein</fullName>
    </recommendedName>
</protein>
<keyword evidence="1" id="KW-1133">Transmembrane helix</keyword>
<dbReference type="Proteomes" id="UP001500897">
    <property type="component" value="Unassembled WGS sequence"/>
</dbReference>
<organism evidence="3 4">
    <name type="scientific">Kitasatospora saccharophila</name>
    <dbReference type="NCBI Taxonomy" id="407973"/>
    <lineage>
        <taxon>Bacteria</taxon>
        <taxon>Bacillati</taxon>
        <taxon>Actinomycetota</taxon>
        <taxon>Actinomycetes</taxon>
        <taxon>Kitasatosporales</taxon>
        <taxon>Streptomycetaceae</taxon>
        <taxon>Kitasatospora</taxon>
    </lineage>
</organism>
<evidence type="ECO:0000256" key="1">
    <source>
        <dbReference type="SAM" id="Phobius"/>
    </source>
</evidence>
<name>A0ABP5JQ13_9ACTN</name>
<keyword evidence="4" id="KW-1185">Reference proteome</keyword>
<dbReference type="RefSeq" id="WP_344557487.1">
    <property type="nucleotide sequence ID" value="NZ_BAAANS010000062.1"/>
</dbReference>
<evidence type="ECO:0000313" key="4">
    <source>
        <dbReference type="Proteomes" id="UP001500897"/>
    </source>
</evidence>